<accession>A0AAQ4FM69</accession>
<dbReference type="GO" id="GO:0008757">
    <property type="term" value="F:S-adenosylmethionine-dependent methyltransferase activity"/>
    <property type="evidence" value="ECO:0007669"/>
    <property type="project" value="InterPro"/>
</dbReference>
<dbReference type="PANTHER" id="PTHR43861">
    <property type="entry name" value="TRANS-ACONITATE 2-METHYLTRANSFERASE-RELATED"/>
    <property type="match status" value="1"/>
</dbReference>
<comment type="caution">
    <text evidence="2">The sequence shown here is derived from an EMBL/GenBank/DDBJ whole genome shotgun (WGS) entry which is preliminary data.</text>
</comment>
<dbReference type="Gene3D" id="3.40.50.150">
    <property type="entry name" value="Vaccinia Virus protein VP39"/>
    <property type="match status" value="1"/>
</dbReference>
<evidence type="ECO:0000259" key="1">
    <source>
        <dbReference type="Pfam" id="PF08241"/>
    </source>
</evidence>
<reference evidence="2 3" key="1">
    <citation type="journal article" date="2023" name="Arcadia Sci">
        <title>De novo assembly of a long-read Amblyomma americanum tick genome.</title>
        <authorList>
            <person name="Chou S."/>
            <person name="Poskanzer K.E."/>
            <person name="Rollins M."/>
            <person name="Thuy-Boun P.S."/>
        </authorList>
    </citation>
    <scope>NUCLEOTIDE SEQUENCE [LARGE SCALE GENOMIC DNA]</scope>
    <source>
        <strain evidence="2">F_SG_1</strain>
        <tissue evidence="2">Salivary glands</tissue>
    </source>
</reference>
<dbReference type="Proteomes" id="UP001321473">
    <property type="component" value="Unassembled WGS sequence"/>
</dbReference>
<dbReference type="InterPro" id="IPR013216">
    <property type="entry name" value="Methyltransf_11"/>
</dbReference>
<dbReference type="EMBL" id="JARKHS020001581">
    <property type="protein sequence ID" value="KAK8787668.1"/>
    <property type="molecule type" value="Genomic_DNA"/>
</dbReference>
<dbReference type="SUPFAM" id="SSF53335">
    <property type="entry name" value="S-adenosyl-L-methionine-dependent methyltransferases"/>
    <property type="match status" value="1"/>
</dbReference>
<gene>
    <name evidence="2" type="ORF">V5799_022556</name>
</gene>
<sequence>MVRFVEPSTATSSGERQYLDVGCGPGNFTKEVLLPRIRKTCSRIVAVDRCPQTVNYAMKNFAHRRIVHDVLDVEHNDSGVILQKYGAFDRLYSFLTFHYVADVARAYANVAKLLREGGECLVFSIVSADAIDAWDESYQMHEWKPLIINPRELFPGTLCVDEATRLPGILEAETRDSISAAGLRCVAYQQYESQWVFGRLEDYLDPFMAAFKAYDGVPPERRVAFRNLWLDLLRERTSSVSGGQCHVTYIFNVVHAHKPRND</sequence>
<dbReference type="PANTHER" id="PTHR43861:SF1">
    <property type="entry name" value="TRANS-ACONITATE 2-METHYLTRANSFERASE"/>
    <property type="match status" value="1"/>
</dbReference>
<dbReference type="AlphaFoldDB" id="A0AAQ4FM69"/>
<dbReference type="InterPro" id="IPR029063">
    <property type="entry name" value="SAM-dependent_MTases_sf"/>
</dbReference>
<feature type="domain" description="Methyltransferase type 11" evidence="1">
    <location>
        <begin position="19"/>
        <end position="121"/>
    </location>
</feature>
<protein>
    <recommendedName>
        <fullName evidence="1">Methyltransferase type 11 domain-containing protein</fullName>
    </recommendedName>
</protein>
<dbReference type="CDD" id="cd02440">
    <property type="entry name" value="AdoMet_MTases"/>
    <property type="match status" value="1"/>
</dbReference>
<organism evidence="2 3">
    <name type="scientific">Amblyomma americanum</name>
    <name type="common">Lone star tick</name>
    <dbReference type="NCBI Taxonomy" id="6943"/>
    <lineage>
        <taxon>Eukaryota</taxon>
        <taxon>Metazoa</taxon>
        <taxon>Ecdysozoa</taxon>
        <taxon>Arthropoda</taxon>
        <taxon>Chelicerata</taxon>
        <taxon>Arachnida</taxon>
        <taxon>Acari</taxon>
        <taxon>Parasitiformes</taxon>
        <taxon>Ixodida</taxon>
        <taxon>Ixodoidea</taxon>
        <taxon>Ixodidae</taxon>
        <taxon>Amblyomminae</taxon>
        <taxon>Amblyomma</taxon>
    </lineage>
</organism>
<name>A0AAQ4FM69_AMBAM</name>
<evidence type="ECO:0000313" key="3">
    <source>
        <dbReference type="Proteomes" id="UP001321473"/>
    </source>
</evidence>
<proteinExistence type="predicted"/>
<evidence type="ECO:0000313" key="2">
    <source>
        <dbReference type="EMBL" id="KAK8787668.1"/>
    </source>
</evidence>
<dbReference type="Pfam" id="PF08241">
    <property type="entry name" value="Methyltransf_11"/>
    <property type="match status" value="1"/>
</dbReference>
<keyword evidence="3" id="KW-1185">Reference proteome</keyword>